<protein>
    <submittedName>
        <fullName evidence="1">Uncharacterized protein</fullName>
    </submittedName>
</protein>
<dbReference type="RefSeq" id="XP_011131054.1">
    <property type="nucleotide sequence ID" value="XM_011132752.1"/>
</dbReference>
<dbReference type="Proteomes" id="UP000019763">
    <property type="component" value="Unassembled WGS sequence"/>
</dbReference>
<name>A0A023B4Z0_GRENI</name>
<dbReference type="EMBL" id="AFNH02000734">
    <property type="protein sequence ID" value="EZG57347.1"/>
    <property type="molecule type" value="Genomic_DNA"/>
</dbReference>
<accession>A0A023B4Z0</accession>
<dbReference type="AlphaFoldDB" id="A0A023B4Z0"/>
<dbReference type="VEuPathDB" id="CryptoDB:GNI_097920"/>
<gene>
    <name evidence="1" type="ORF">GNI_097920</name>
</gene>
<organism evidence="1 2">
    <name type="scientific">Gregarina niphandrodes</name>
    <name type="common">Septate eugregarine</name>
    <dbReference type="NCBI Taxonomy" id="110365"/>
    <lineage>
        <taxon>Eukaryota</taxon>
        <taxon>Sar</taxon>
        <taxon>Alveolata</taxon>
        <taxon>Apicomplexa</taxon>
        <taxon>Conoidasida</taxon>
        <taxon>Gregarinasina</taxon>
        <taxon>Eugregarinorida</taxon>
        <taxon>Gregarinidae</taxon>
        <taxon>Gregarina</taxon>
    </lineage>
</organism>
<comment type="caution">
    <text evidence="1">The sequence shown here is derived from an EMBL/GenBank/DDBJ whole genome shotgun (WGS) entry which is preliminary data.</text>
</comment>
<dbReference type="GeneID" id="22913471"/>
<evidence type="ECO:0000313" key="2">
    <source>
        <dbReference type="Proteomes" id="UP000019763"/>
    </source>
</evidence>
<proteinExistence type="predicted"/>
<sequence>MSDTERYKHIVSCDCKSEPSDLTLSCRLVPSKTSADSVMMSARDLAELRIPWKTCEGVYDRTKKNNVSLVDATADAWKTLDWIGDGKVVCVDDRGEDLSCHYFNDPFQYDLPSVWEAVVRFQKPSKCLLADNSDVWRGYLHHLARGRAAAKWIQMDIYDISEYDLEYELGYSFSAQEPDKGCSKTYDLCEIPSNKCHCVEAAFSVEAQTVSGKNVNGGVVRDFLMTPQQMKRKHSLFRREGYTVKSCGIDCLKHRAEPLEDYKNRVDGYLRKYFPTRFLPHQR</sequence>
<evidence type="ECO:0000313" key="1">
    <source>
        <dbReference type="EMBL" id="EZG57347.1"/>
    </source>
</evidence>
<keyword evidence="2" id="KW-1185">Reference proteome</keyword>
<reference evidence="1" key="1">
    <citation type="submission" date="2013-12" db="EMBL/GenBank/DDBJ databases">
        <authorList>
            <person name="Omoto C.K."/>
            <person name="Sibley D."/>
            <person name="Venepally P."/>
            <person name="Hadjithomas M."/>
            <person name="Karamycheva S."/>
            <person name="Brunk B."/>
            <person name="Roos D."/>
            <person name="Caler E."/>
            <person name="Lorenzi H."/>
        </authorList>
    </citation>
    <scope>NUCLEOTIDE SEQUENCE</scope>
</reference>